<name>A0ABS6SEI3_9SPHN</name>
<sequence length="125" mass="13495">MTEANPGQIVFTEIPAANPERARRFYEALLQDGLVEDRTGPNPIWMLPQAPSGYATGHIYPGQPAKNGEGITAHLAVTDDLADVMKRVKDAGGEVVSDIVDIPVGSFFYAKDTEGNSLGLFKYKS</sequence>
<dbReference type="PROSITE" id="PS51819">
    <property type="entry name" value="VOC"/>
    <property type="match status" value="1"/>
</dbReference>
<evidence type="ECO:0000313" key="3">
    <source>
        <dbReference type="Proteomes" id="UP000722336"/>
    </source>
</evidence>
<dbReference type="InterPro" id="IPR052164">
    <property type="entry name" value="Anthracycline_SecMetBiosynth"/>
</dbReference>
<dbReference type="InterPro" id="IPR037523">
    <property type="entry name" value="VOC_core"/>
</dbReference>
<proteinExistence type="predicted"/>
<gene>
    <name evidence="2" type="ORF">KCG44_08270</name>
</gene>
<dbReference type="Pfam" id="PF00903">
    <property type="entry name" value="Glyoxalase"/>
    <property type="match status" value="1"/>
</dbReference>
<evidence type="ECO:0000313" key="2">
    <source>
        <dbReference type="EMBL" id="MBV7256780.1"/>
    </source>
</evidence>
<organism evidence="2 3">
    <name type="scientific">Pacificimonas pallii</name>
    <dbReference type="NCBI Taxonomy" id="2827236"/>
    <lineage>
        <taxon>Bacteria</taxon>
        <taxon>Pseudomonadati</taxon>
        <taxon>Pseudomonadota</taxon>
        <taxon>Alphaproteobacteria</taxon>
        <taxon>Sphingomonadales</taxon>
        <taxon>Sphingosinicellaceae</taxon>
        <taxon>Pacificimonas</taxon>
    </lineage>
</organism>
<comment type="caution">
    <text evidence="2">The sequence shown here is derived from an EMBL/GenBank/DDBJ whole genome shotgun (WGS) entry which is preliminary data.</text>
</comment>
<protein>
    <submittedName>
        <fullName evidence="2">VOC family protein</fullName>
    </submittedName>
</protein>
<reference evidence="2 3" key="1">
    <citation type="submission" date="2021-04" db="EMBL/GenBank/DDBJ databases">
        <authorList>
            <person name="Pira H."/>
            <person name="Risdian C."/>
            <person name="Wink J."/>
        </authorList>
    </citation>
    <scope>NUCLEOTIDE SEQUENCE [LARGE SCALE GENOMIC DNA]</scope>
    <source>
        <strain evidence="2 3">WHA3</strain>
    </source>
</reference>
<feature type="domain" description="VOC" evidence="1">
    <location>
        <begin position="8"/>
        <end position="123"/>
    </location>
</feature>
<accession>A0ABS6SEI3</accession>
<dbReference type="Proteomes" id="UP000722336">
    <property type="component" value="Unassembled WGS sequence"/>
</dbReference>
<dbReference type="CDD" id="cd07247">
    <property type="entry name" value="SgaA_N_like"/>
    <property type="match status" value="1"/>
</dbReference>
<dbReference type="InterPro" id="IPR004360">
    <property type="entry name" value="Glyas_Fos-R_dOase_dom"/>
</dbReference>
<dbReference type="PANTHER" id="PTHR33993">
    <property type="entry name" value="GLYOXALASE-RELATED"/>
    <property type="match status" value="1"/>
</dbReference>
<evidence type="ECO:0000259" key="1">
    <source>
        <dbReference type="PROSITE" id="PS51819"/>
    </source>
</evidence>
<keyword evidence="3" id="KW-1185">Reference proteome</keyword>
<dbReference type="RefSeq" id="WP_218445518.1">
    <property type="nucleotide sequence ID" value="NZ_JAGSPA010000002.1"/>
</dbReference>
<dbReference type="EMBL" id="JAGSPA010000002">
    <property type="protein sequence ID" value="MBV7256780.1"/>
    <property type="molecule type" value="Genomic_DNA"/>
</dbReference>